<evidence type="ECO:0000259" key="1">
    <source>
        <dbReference type="PROSITE" id="PS50181"/>
    </source>
</evidence>
<dbReference type="SUPFAM" id="SSF50969">
    <property type="entry name" value="YVTN repeat-like/Quinoprotein amine dehydrogenase"/>
    <property type="match status" value="1"/>
</dbReference>
<dbReference type="SUPFAM" id="SSF81383">
    <property type="entry name" value="F-box domain"/>
    <property type="match status" value="1"/>
</dbReference>
<comment type="caution">
    <text evidence="2">The sequence shown here is derived from an EMBL/GenBank/DDBJ whole genome shotgun (WGS) entry which is preliminary data.</text>
</comment>
<dbReference type="SMART" id="SM00256">
    <property type="entry name" value="FBOX"/>
    <property type="match status" value="1"/>
</dbReference>
<organism evidence="2 3">
    <name type="scientific">Eleusine coracana subsp. coracana</name>
    <dbReference type="NCBI Taxonomy" id="191504"/>
    <lineage>
        <taxon>Eukaryota</taxon>
        <taxon>Viridiplantae</taxon>
        <taxon>Streptophyta</taxon>
        <taxon>Embryophyta</taxon>
        <taxon>Tracheophyta</taxon>
        <taxon>Spermatophyta</taxon>
        <taxon>Magnoliopsida</taxon>
        <taxon>Liliopsida</taxon>
        <taxon>Poales</taxon>
        <taxon>Poaceae</taxon>
        <taxon>PACMAD clade</taxon>
        <taxon>Chloridoideae</taxon>
        <taxon>Cynodonteae</taxon>
        <taxon>Eleusininae</taxon>
        <taxon>Eleusine</taxon>
    </lineage>
</organism>
<dbReference type="Pfam" id="PF12937">
    <property type="entry name" value="F-box-like"/>
    <property type="match status" value="1"/>
</dbReference>
<dbReference type="PROSITE" id="PS50181">
    <property type="entry name" value="FBOX"/>
    <property type="match status" value="1"/>
</dbReference>
<evidence type="ECO:0000313" key="3">
    <source>
        <dbReference type="Proteomes" id="UP001054889"/>
    </source>
</evidence>
<evidence type="ECO:0000313" key="2">
    <source>
        <dbReference type="EMBL" id="GJN03452.1"/>
    </source>
</evidence>
<dbReference type="InterPro" id="IPR011044">
    <property type="entry name" value="Quino_amine_DH_bsu"/>
</dbReference>
<dbReference type="Gene3D" id="1.20.1280.50">
    <property type="match status" value="1"/>
</dbReference>
<reference evidence="2" key="1">
    <citation type="journal article" date="2018" name="DNA Res.">
        <title>Multiple hybrid de novo genome assembly of finger millet, an orphan allotetraploid crop.</title>
        <authorList>
            <person name="Hatakeyama M."/>
            <person name="Aluri S."/>
            <person name="Balachadran M.T."/>
            <person name="Sivarajan S.R."/>
            <person name="Patrignani A."/>
            <person name="Gruter S."/>
            <person name="Poveda L."/>
            <person name="Shimizu-Inatsugi R."/>
            <person name="Baeten J."/>
            <person name="Francoijs K.J."/>
            <person name="Nataraja K.N."/>
            <person name="Reddy Y.A.N."/>
            <person name="Phadnis S."/>
            <person name="Ravikumar R.L."/>
            <person name="Schlapbach R."/>
            <person name="Sreeman S.M."/>
            <person name="Shimizu K.K."/>
        </authorList>
    </citation>
    <scope>NUCLEOTIDE SEQUENCE</scope>
</reference>
<gene>
    <name evidence="2" type="primary">ga20902</name>
    <name evidence="2" type="ORF">PR202_ga20902</name>
</gene>
<dbReference type="EMBL" id="BQKI01000010">
    <property type="protein sequence ID" value="GJN03452.1"/>
    <property type="molecule type" value="Genomic_DNA"/>
</dbReference>
<keyword evidence="3" id="KW-1185">Reference proteome</keyword>
<proteinExistence type="predicted"/>
<dbReference type="PANTHER" id="PTHR31111:SF136">
    <property type="entry name" value="F-BOX ASSOCIATED DOMAIN-CONTAINING PROTEIN"/>
    <property type="match status" value="1"/>
</dbReference>
<sequence>MKRRNNNAAGRGVLPLDVLFHVLVRLPAKEICRFRAVCRPWRSLTSDPVFIEEHAARHGSPLIVASFHDDDKHVHLMDLCGRILKTLPVPAGLTCLCSRLDLICVASLIGNISLINPATGAVKYLPNAPAEHFESHDSSSDEEYKVLRVSSVSTPTTWFDDREDLPCHGTGVLTVNGSARRTRCDMRCGIAPHYIAVFNLDKEQWRSIPGPRHGDYYDHGSFDDDEDVSKYFDMWTGSTLAELNGCLVLLHKRDPQDSSTFLDLWFLSDAKKHVWAPYWLLKSNYPSHLEAETLIAAR</sequence>
<dbReference type="Proteomes" id="UP001054889">
    <property type="component" value="Unassembled WGS sequence"/>
</dbReference>
<dbReference type="CDD" id="cd22157">
    <property type="entry name" value="F-box_AtFBW1-like"/>
    <property type="match status" value="1"/>
</dbReference>
<dbReference type="PANTHER" id="PTHR31111">
    <property type="entry name" value="BNAA05G37150D PROTEIN-RELATED"/>
    <property type="match status" value="1"/>
</dbReference>
<name>A0AAV5CYB4_ELECO</name>
<reference evidence="2" key="2">
    <citation type="submission" date="2021-12" db="EMBL/GenBank/DDBJ databases">
        <title>Resequencing data analysis of finger millet.</title>
        <authorList>
            <person name="Hatakeyama M."/>
            <person name="Aluri S."/>
            <person name="Balachadran M.T."/>
            <person name="Sivarajan S.R."/>
            <person name="Poveda L."/>
            <person name="Shimizu-Inatsugi R."/>
            <person name="Schlapbach R."/>
            <person name="Sreeman S.M."/>
            <person name="Shimizu K.K."/>
        </authorList>
    </citation>
    <scope>NUCLEOTIDE SEQUENCE</scope>
</reference>
<protein>
    <recommendedName>
        <fullName evidence="1">F-box domain-containing protein</fullName>
    </recommendedName>
</protein>
<dbReference type="InterPro" id="IPR001810">
    <property type="entry name" value="F-box_dom"/>
</dbReference>
<dbReference type="InterPro" id="IPR036047">
    <property type="entry name" value="F-box-like_dom_sf"/>
</dbReference>
<dbReference type="AlphaFoldDB" id="A0AAV5CYB4"/>
<accession>A0AAV5CYB4</accession>
<feature type="domain" description="F-box" evidence="1">
    <location>
        <begin position="8"/>
        <end position="54"/>
    </location>
</feature>